<evidence type="ECO:0000313" key="2">
    <source>
        <dbReference type="Proteomes" id="UP001189429"/>
    </source>
</evidence>
<sequence>MAEPAAGAGAQASAAAEESLLKQRQLLERAKYEGPDSYIYHAAQRRRWDEAKIEQAQIYYPPTFAQDGEFTHATADAKKLLGVLNHFYSESSGPEQEWVLLQMTIATVESCEVGGVPVEFEPGKPVGDKASAIRLRRHERVSPLAQSSCS</sequence>
<name>A0ABN9PYA4_9DINO</name>
<gene>
    <name evidence="1" type="ORF">PCOR1329_LOCUS6156</name>
</gene>
<dbReference type="Proteomes" id="UP001189429">
    <property type="component" value="Unassembled WGS sequence"/>
</dbReference>
<protein>
    <submittedName>
        <fullName evidence="1">Uncharacterized protein</fullName>
    </submittedName>
</protein>
<accession>A0ABN9PYA4</accession>
<proteinExistence type="predicted"/>
<evidence type="ECO:0000313" key="1">
    <source>
        <dbReference type="EMBL" id="CAK0796926.1"/>
    </source>
</evidence>
<keyword evidence="2" id="KW-1185">Reference proteome</keyword>
<dbReference type="Gene3D" id="3.20.170.20">
    <property type="entry name" value="Protein of unknown function DUF952"/>
    <property type="match status" value="1"/>
</dbReference>
<organism evidence="1 2">
    <name type="scientific">Prorocentrum cordatum</name>
    <dbReference type="NCBI Taxonomy" id="2364126"/>
    <lineage>
        <taxon>Eukaryota</taxon>
        <taxon>Sar</taxon>
        <taxon>Alveolata</taxon>
        <taxon>Dinophyceae</taxon>
        <taxon>Prorocentrales</taxon>
        <taxon>Prorocentraceae</taxon>
        <taxon>Prorocentrum</taxon>
    </lineage>
</organism>
<dbReference type="EMBL" id="CAUYUJ010001647">
    <property type="protein sequence ID" value="CAK0796926.1"/>
    <property type="molecule type" value="Genomic_DNA"/>
</dbReference>
<reference evidence="1" key="1">
    <citation type="submission" date="2023-10" db="EMBL/GenBank/DDBJ databases">
        <authorList>
            <person name="Chen Y."/>
            <person name="Shah S."/>
            <person name="Dougan E. K."/>
            <person name="Thang M."/>
            <person name="Chan C."/>
        </authorList>
    </citation>
    <scope>NUCLEOTIDE SEQUENCE [LARGE SCALE GENOMIC DNA]</scope>
</reference>
<comment type="caution">
    <text evidence="1">The sequence shown here is derived from an EMBL/GenBank/DDBJ whole genome shotgun (WGS) entry which is preliminary data.</text>
</comment>